<dbReference type="InterPro" id="IPR021145">
    <property type="entry name" value="Portal_protein_SPP1_Gp6-like"/>
</dbReference>
<evidence type="ECO:0000313" key="1">
    <source>
        <dbReference type="EMBL" id="AYG02376.1"/>
    </source>
</evidence>
<keyword evidence="2" id="KW-1185">Reference proteome</keyword>
<sequence>MTDQAVALVDWGVSRLLPMLEDDGEVFTALLEKWVGKLRRNQTRSMYYDLKQPLKDLGIAVPPQLRSLDIVMGWPAKGVNALARRCIFDGFTLPGSPSDPFGLDQVWDDNRMDLEVSQGITSALIHGVAFIVTGQGRRDEREPEIVQNIYSAHWATGIWDKRLREFSAALVVPHVDDVGLPDEFIIYLPDRVYDITRPAPGRFEVYWQPNPLGAVPVRPLVYQPELERPLGHSRISRAAMSLTDQAARVLLRAEVSAEFFSAPQRYLLGADEAAFEDAKGVRKSAWQAVTGRWLAIGRDEDGELPQVGQFPQQTMDPHLRHLTGLSEMFAAEMNLPVGSLGVVQDNPASAEAIYAAKEELVIEAQGANRAFGTGLVDAALDAVMLRDGLSEPTAEMRQLRAKFRNPATPSIASATDAVIKQIGAMPWFADSDVALEQMGYDETTVERLRADRRRAQAGQVFATIGQEAARATTIPAVAQAAGLRVPE</sequence>
<dbReference type="EMBL" id="CP032624">
    <property type="protein sequence ID" value="AYG02376.1"/>
    <property type="molecule type" value="Genomic_DNA"/>
</dbReference>
<organism evidence="1 2">
    <name type="scientific">Gryllotalpicola protaetiae</name>
    <dbReference type="NCBI Taxonomy" id="2419771"/>
    <lineage>
        <taxon>Bacteria</taxon>
        <taxon>Bacillati</taxon>
        <taxon>Actinomycetota</taxon>
        <taxon>Actinomycetes</taxon>
        <taxon>Micrococcales</taxon>
        <taxon>Microbacteriaceae</taxon>
        <taxon>Gryllotalpicola</taxon>
    </lineage>
</organism>
<dbReference type="KEGG" id="gry:D7I44_01725"/>
<dbReference type="OrthoDB" id="1780383at2"/>
<dbReference type="Pfam" id="PF05133">
    <property type="entry name" value="SPP1_portal"/>
    <property type="match status" value="1"/>
</dbReference>
<reference evidence="1 2" key="1">
    <citation type="submission" date="2018-09" db="EMBL/GenBank/DDBJ databases">
        <title>Genome sequencing of strain 2DFW10M-5.</title>
        <authorList>
            <person name="Heo J."/>
            <person name="Kim S.-J."/>
            <person name="Kwon S.-W."/>
        </authorList>
    </citation>
    <scope>NUCLEOTIDE SEQUENCE [LARGE SCALE GENOMIC DNA]</scope>
    <source>
        <strain evidence="1 2">2DFW10M-5</strain>
    </source>
</reference>
<dbReference type="Proteomes" id="UP000275069">
    <property type="component" value="Chromosome"/>
</dbReference>
<gene>
    <name evidence="1" type="ORF">D7I44_01725</name>
</gene>
<evidence type="ECO:0000313" key="2">
    <source>
        <dbReference type="Proteomes" id="UP000275069"/>
    </source>
</evidence>
<accession>A0A387BMZ6</accession>
<dbReference type="RefSeq" id="WP_120787910.1">
    <property type="nucleotide sequence ID" value="NZ_CP032624.1"/>
</dbReference>
<dbReference type="AlphaFoldDB" id="A0A387BMZ6"/>
<proteinExistence type="predicted"/>
<name>A0A387BMZ6_9MICO</name>
<protein>
    <submittedName>
        <fullName evidence="1">Phage portal protein</fullName>
    </submittedName>
</protein>